<name>A0A318JH48_9BURK</name>
<protein>
    <submittedName>
        <fullName evidence="1">Putative motility protein YjfB-like</fullName>
    </submittedName>
</protein>
<organism evidence="1 2">
    <name type="scientific">Undibacterium pigrum</name>
    <dbReference type="NCBI Taxonomy" id="401470"/>
    <lineage>
        <taxon>Bacteria</taxon>
        <taxon>Pseudomonadati</taxon>
        <taxon>Pseudomonadota</taxon>
        <taxon>Betaproteobacteria</taxon>
        <taxon>Burkholderiales</taxon>
        <taxon>Oxalobacteraceae</taxon>
        <taxon>Undibacterium</taxon>
    </lineage>
</organism>
<dbReference type="OrthoDB" id="8548265at2"/>
<sequence>MDVTGIANVATTLADVGTSQAVSIAVLKKAIDVSAESATALIEAIPDNKSVANLPPNLGRNINTTA</sequence>
<reference evidence="1 2" key="1">
    <citation type="submission" date="2018-05" db="EMBL/GenBank/DDBJ databases">
        <title>Genomic Encyclopedia of Type Strains, Phase IV (KMG-IV): sequencing the most valuable type-strain genomes for metagenomic binning, comparative biology and taxonomic classification.</title>
        <authorList>
            <person name="Goeker M."/>
        </authorList>
    </citation>
    <scope>NUCLEOTIDE SEQUENCE [LARGE SCALE GENOMIC DNA]</scope>
    <source>
        <strain evidence="1 2">DSM 19792</strain>
    </source>
</reference>
<dbReference type="Proteomes" id="UP000247792">
    <property type="component" value="Unassembled WGS sequence"/>
</dbReference>
<dbReference type="AlphaFoldDB" id="A0A318JH48"/>
<evidence type="ECO:0000313" key="1">
    <source>
        <dbReference type="EMBL" id="PXX47827.1"/>
    </source>
</evidence>
<accession>A0A318JH48</accession>
<dbReference type="InterPro" id="IPR025906">
    <property type="entry name" value="YjfB_motility"/>
</dbReference>
<dbReference type="Pfam" id="PF14070">
    <property type="entry name" value="YjfB_motility"/>
    <property type="match status" value="1"/>
</dbReference>
<dbReference type="RefSeq" id="WP_110254153.1">
    <property type="nucleotide sequence ID" value="NZ_QJKB01000001.1"/>
</dbReference>
<proteinExistence type="predicted"/>
<evidence type="ECO:0000313" key="2">
    <source>
        <dbReference type="Proteomes" id="UP000247792"/>
    </source>
</evidence>
<dbReference type="EMBL" id="QJKB01000001">
    <property type="protein sequence ID" value="PXX47827.1"/>
    <property type="molecule type" value="Genomic_DNA"/>
</dbReference>
<comment type="caution">
    <text evidence="1">The sequence shown here is derived from an EMBL/GenBank/DDBJ whole genome shotgun (WGS) entry which is preliminary data.</text>
</comment>
<gene>
    <name evidence="1" type="ORF">DFR42_1011426</name>
</gene>
<keyword evidence="2" id="KW-1185">Reference proteome</keyword>